<dbReference type="EMBL" id="LUGG01000003">
    <property type="protein sequence ID" value="OBZ76792.1"/>
    <property type="molecule type" value="Genomic_DNA"/>
</dbReference>
<keyword evidence="2" id="KW-1185">Reference proteome</keyword>
<proteinExistence type="predicted"/>
<dbReference type="Proteomes" id="UP000092993">
    <property type="component" value="Unassembled WGS sequence"/>
</dbReference>
<sequence>MRSECPLRIWWCSTGPLAFHAIHAAGPIEEGKRDLPELVVSSYMPTLHCFFPSLRIVLCILPYLAAGQPGAPELLDLQAVLKEMNTIRKLCARRRRSCHPEGLTRAARAHLAVSRAMHISVGTILSTARSFCTMGSRSSCSCGDASLPDKCIHLAAGM</sequence>
<dbReference type="AlphaFoldDB" id="A0A1C7MIW6"/>
<evidence type="ECO:0000313" key="1">
    <source>
        <dbReference type="EMBL" id="OBZ76792.1"/>
    </source>
</evidence>
<name>A0A1C7MIW6_GRIFR</name>
<dbReference type="OrthoDB" id="3260348at2759"/>
<dbReference type="STRING" id="5627.A0A1C7MIW6"/>
<gene>
    <name evidence="1" type="ORF">A0H81_02969</name>
</gene>
<comment type="caution">
    <text evidence="1">The sequence shown here is derived from an EMBL/GenBank/DDBJ whole genome shotgun (WGS) entry which is preliminary data.</text>
</comment>
<organism evidence="1 2">
    <name type="scientific">Grifola frondosa</name>
    <name type="common">Maitake</name>
    <name type="synonym">Polyporus frondosus</name>
    <dbReference type="NCBI Taxonomy" id="5627"/>
    <lineage>
        <taxon>Eukaryota</taxon>
        <taxon>Fungi</taxon>
        <taxon>Dikarya</taxon>
        <taxon>Basidiomycota</taxon>
        <taxon>Agaricomycotina</taxon>
        <taxon>Agaricomycetes</taxon>
        <taxon>Polyporales</taxon>
        <taxon>Grifolaceae</taxon>
        <taxon>Grifola</taxon>
    </lineage>
</organism>
<protein>
    <submittedName>
        <fullName evidence="1">Uncharacterized protein</fullName>
    </submittedName>
</protein>
<reference evidence="1 2" key="1">
    <citation type="submission" date="2016-03" db="EMBL/GenBank/DDBJ databases">
        <title>Whole genome sequencing of Grifola frondosa 9006-11.</title>
        <authorList>
            <person name="Min B."/>
            <person name="Park H."/>
            <person name="Kim J.-G."/>
            <person name="Cho H."/>
            <person name="Oh Y.-L."/>
            <person name="Kong W.-S."/>
            <person name="Choi I.-G."/>
        </authorList>
    </citation>
    <scope>NUCLEOTIDE SEQUENCE [LARGE SCALE GENOMIC DNA]</scope>
    <source>
        <strain evidence="1 2">9006-11</strain>
    </source>
</reference>
<evidence type="ECO:0000313" key="2">
    <source>
        <dbReference type="Proteomes" id="UP000092993"/>
    </source>
</evidence>
<accession>A0A1C7MIW6</accession>